<dbReference type="PANTHER" id="PTHR30005">
    <property type="entry name" value="EXOPOLYPHOSPHATASE"/>
    <property type="match status" value="1"/>
</dbReference>
<feature type="region of interest" description="Disordered" evidence="3">
    <location>
        <begin position="311"/>
        <end position="344"/>
    </location>
</feature>
<reference evidence="5" key="1">
    <citation type="submission" date="2020-10" db="EMBL/GenBank/DDBJ databases">
        <title>Diversity and distribution of actinomycetes associated with coral in the coast of Hainan.</title>
        <authorList>
            <person name="Li F."/>
        </authorList>
    </citation>
    <scope>NUCLEOTIDE SEQUENCE</scope>
    <source>
        <strain evidence="5">HNM0983</strain>
    </source>
</reference>
<dbReference type="GO" id="GO:0016462">
    <property type="term" value="F:pyrophosphatase activity"/>
    <property type="evidence" value="ECO:0007669"/>
    <property type="project" value="TreeGrafter"/>
</dbReference>
<proteinExistence type="inferred from homology"/>
<dbReference type="Pfam" id="PF02541">
    <property type="entry name" value="Ppx-GppA"/>
    <property type="match status" value="1"/>
</dbReference>
<dbReference type="RefSeq" id="WP_193928293.1">
    <property type="nucleotide sequence ID" value="NZ_JADEYC010000015.1"/>
</dbReference>
<dbReference type="InterPro" id="IPR043129">
    <property type="entry name" value="ATPase_NBD"/>
</dbReference>
<dbReference type="AlphaFoldDB" id="A0A929BB49"/>
<evidence type="ECO:0000259" key="4">
    <source>
        <dbReference type="Pfam" id="PF02541"/>
    </source>
</evidence>
<gene>
    <name evidence="5" type="ORF">IQ251_10455</name>
</gene>
<keyword evidence="2" id="KW-0378">Hydrolase</keyword>
<dbReference type="Gene3D" id="3.30.420.40">
    <property type="match status" value="1"/>
</dbReference>
<name>A0A929BB49_9PSEU</name>
<comment type="caution">
    <text evidence="5">The sequence shown here is derived from an EMBL/GenBank/DDBJ whole genome shotgun (WGS) entry which is preliminary data.</text>
</comment>
<dbReference type="SUPFAM" id="SSF53067">
    <property type="entry name" value="Actin-like ATPase domain"/>
    <property type="match status" value="2"/>
</dbReference>
<dbReference type="CDD" id="cd24056">
    <property type="entry name" value="ASKHA_NBD_MtPPX1-like"/>
    <property type="match status" value="1"/>
</dbReference>
<dbReference type="PANTHER" id="PTHR30005:SF0">
    <property type="entry name" value="RETROGRADE REGULATION PROTEIN 2"/>
    <property type="match status" value="1"/>
</dbReference>
<evidence type="ECO:0000313" key="6">
    <source>
        <dbReference type="Proteomes" id="UP000598360"/>
    </source>
</evidence>
<evidence type="ECO:0000256" key="1">
    <source>
        <dbReference type="ARBA" id="ARBA00007125"/>
    </source>
</evidence>
<evidence type="ECO:0000256" key="2">
    <source>
        <dbReference type="ARBA" id="ARBA00022801"/>
    </source>
</evidence>
<protein>
    <submittedName>
        <fullName evidence="5">Ppx/GppA family phosphatase</fullName>
    </submittedName>
</protein>
<evidence type="ECO:0000313" key="5">
    <source>
        <dbReference type="EMBL" id="MBE9374863.1"/>
    </source>
</evidence>
<keyword evidence="6" id="KW-1185">Reference proteome</keyword>
<dbReference type="FunFam" id="3.30.420.150:FF:000006">
    <property type="entry name" value="Ppx/GppA family phosphatase"/>
    <property type="match status" value="1"/>
</dbReference>
<dbReference type="Proteomes" id="UP000598360">
    <property type="component" value="Unassembled WGS sequence"/>
</dbReference>
<dbReference type="InterPro" id="IPR003695">
    <property type="entry name" value="Ppx_GppA_N"/>
</dbReference>
<accession>A0A929BB49</accession>
<dbReference type="InterPro" id="IPR050273">
    <property type="entry name" value="GppA/Ppx_hydrolase"/>
</dbReference>
<dbReference type="Gene3D" id="3.30.420.150">
    <property type="entry name" value="Exopolyphosphatase. Domain 2"/>
    <property type="match status" value="1"/>
</dbReference>
<comment type="similarity">
    <text evidence="1">Belongs to the GppA/Ppx family.</text>
</comment>
<organism evidence="5 6">
    <name type="scientific">Saccharopolyspora montiporae</name>
    <dbReference type="NCBI Taxonomy" id="2781240"/>
    <lineage>
        <taxon>Bacteria</taxon>
        <taxon>Bacillati</taxon>
        <taxon>Actinomycetota</taxon>
        <taxon>Actinomycetes</taxon>
        <taxon>Pseudonocardiales</taxon>
        <taxon>Pseudonocardiaceae</taxon>
        <taxon>Saccharopolyspora</taxon>
    </lineage>
</organism>
<dbReference type="EMBL" id="JADEYC010000015">
    <property type="protein sequence ID" value="MBE9374863.1"/>
    <property type="molecule type" value="Genomic_DNA"/>
</dbReference>
<evidence type="ECO:0000256" key="3">
    <source>
        <dbReference type="SAM" id="MobiDB-lite"/>
    </source>
</evidence>
<sequence length="344" mass="36805">MRLGVLDVGSNTVHLLVVDARRGGHPTPMTSEKTALRLAERIGAQCGRLGEADADELIRTVQRAREAADRAGCDELLGLATSAIREADNSAEVLDRLRSETGVQLEVLPGTEEARLTFLAARRWYGWSAGNLLLLDIGGGSLEMAVGIDEEPAVAESLPLGAGRMARQLPGDPPGRDDLDKVRGWLDEQLAPVAERFREAGAPDRAVATSKTFRTLARLTGAAAASAGPRVPRTLTESGLHRLLTFITRMGSGDLATLDGVSSARAHQLVGGALVAEATMRALSLRELDICPWALREGVILRRLDRVHGDRHTAPEARSEIGSAESGTAEGFGLQEQHGTRWDR</sequence>
<feature type="domain" description="Ppx/GppA phosphatase N-terminal" evidence="4">
    <location>
        <begin position="17"/>
        <end position="306"/>
    </location>
</feature>